<gene>
    <name evidence="8" type="ORF">QQ020_20830</name>
</gene>
<evidence type="ECO:0000259" key="7">
    <source>
        <dbReference type="PROSITE" id="PS50109"/>
    </source>
</evidence>
<feature type="coiled-coil region" evidence="4">
    <location>
        <begin position="894"/>
        <end position="984"/>
    </location>
</feature>
<name>A0ABT8L9W9_9BACT</name>
<accession>A0ABT8L9W9</accession>
<evidence type="ECO:0000313" key="9">
    <source>
        <dbReference type="Proteomes" id="UP001172083"/>
    </source>
</evidence>
<dbReference type="Gene3D" id="3.30.565.10">
    <property type="entry name" value="Histidine kinase-like ATPase, C-terminal domain"/>
    <property type="match status" value="1"/>
</dbReference>
<dbReference type="RefSeq" id="WP_346759876.1">
    <property type="nucleotide sequence ID" value="NZ_JAUJEB010000005.1"/>
</dbReference>
<evidence type="ECO:0000256" key="3">
    <source>
        <dbReference type="ARBA" id="ARBA00022553"/>
    </source>
</evidence>
<feature type="domain" description="Histidine kinase" evidence="7">
    <location>
        <begin position="998"/>
        <end position="1208"/>
    </location>
</feature>
<evidence type="ECO:0000313" key="8">
    <source>
        <dbReference type="EMBL" id="MDN5214537.1"/>
    </source>
</evidence>
<dbReference type="InterPro" id="IPR015943">
    <property type="entry name" value="WD40/YVTN_repeat-like_dom_sf"/>
</dbReference>
<keyword evidence="6" id="KW-1133">Transmembrane helix</keyword>
<dbReference type="EMBL" id="JAUJEB010000005">
    <property type="protein sequence ID" value="MDN5214537.1"/>
    <property type="molecule type" value="Genomic_DNA"/>
</dbReference>
<dbReference type="PANTHER" id="PTHR43547:SF2">
    <property type="entry name" value="HYBRID SIGNAL TRANSDUCTION HISTIDINE KINASE C"/>
    <property type="match status" value="1"/>
</dbReference>
<dbReference type="InterPro" id="IPR036097">
    <property type="entry name" value="HisK_dim/P_sf"/>
</dbReference>
<dbReference type="SMART" id="SM00388">
    <property type="entry name" value="HisKA"/>
    <property type="match status" value="1"/>
</dbReference>
<dbReference type="InterPro" id="IPR003594">
    <property type="entry name" value="HATPase_dom"/>
</dbReference>
<dbReference type="InterPro" id="IPR011123">
    <property type="entry name" value="Y_Y_Y"/>
</dbReference>
<dbReference type="InterPro" id="IPR003661">
    <property type="entry name" value="HisK_dim/P_dom"/>
</dbReference>
<dbReference type="Gene3D" id="1.10.287.130">
    <property type="match status" value="1"/>
</dbReference>
<feature type="transmembrane region" description="Helical" evidence="6">
    <location>
        <begin position="854"/>
        <end position="872"/>
    </location>
</feature>
<proteinExistence type="predicted"/>
<keyword evidence="3" id="KW-0597">Phosphoprotein</keyword>
<dbReference type="InterPro" id="IPR004358">
    <property type="entry name" value="Sig_transdc_His_kin-like_C"/>
</dbReference>
<dbReference type="Proteomes" id="UP001172083">
    <property type="component" value="Unassembled WGS sequence"/>
</dbReference>
<dbReference type="PRINTS" id="PR00344">
    <property type="entry name" value="BCTRLSENSOR"/>
</dbReference>
<feature type="compositionally biased region" description="Basic residues" evidence="5">
    <location>
        <begin position="441"/>
        <end position="451"/>
    </location>
</feature>
<feature type="region of interest" description="Disordered" evidence="5">
    <location>
        <begin position="436"/>
        <end position="456"/>
    </location>
</feature>
<organism evidence="8 9">
    <name type="scientific">Agaribacillus aureus</name>
    <dbReference type="NCBI Taxonomy" id="3051825"/>
    <lineage>
        <taxon>Bacteria</taxon>
        <taxon>Pseudomonadati</taxon>
        <taxon>Bacteroidota</taxon>
        <taxon>Cytophagia</taxon>
        <taxon>Cytophagales</taxon>
        <taxon>Splendidivirgaceae</taxon>
        <taxon>Agaribacillus</taxon>
    </lineage>
</organism>
<dbReference type="InterPro" id="IPR005467">
    <property type="entry name" value="His_kinase_dom"/>
</dbReference>
<sequence>MKLTFGWSYSLFLMLLAFNSYGQRSTLKFKGITLDDGLSQSTINCILQDRKGFIWIGTRGGLNRYDGTSFKVFLHNPSDSTSISNNIIYSLYEDKNGLIWVGTQEGLSVFDHATRAFTVFKKSRSPNKGLSHNTVKSIIEDANGNYWLGTNGGGLNKITLKPGPEPIVERAQFTHYWHEADNEQSISSNYLTALVADKNGYLWIGTRDNGLNKFDPKSATALHYLKEQKYSISDNRINTLYLDRQGDIWAGTQEGLSRLREKSRTKGFYKNERIYRYFHQEKRQNSLSNNTVISIVQGASGLIWIGTDGGGLNKFNKRTGVFTHYKNDVNDPNSIKNNNIRCIYDDIVGMLWIGTNAGISQLGSQRKRFKIYQRDGLSDNAISSNYVQALYKERNGITWIGTLDGGLNRLNTRTGKVTQYTTSGIFDSGIKREFKKPEPVKKKRRRRRKKKTEKEKPYVPLKNLSDMRVLAIHRDVRNTLWVGTGGGGLNRLDLRTERFRHYKADLANPDSLSHNTIRVIFEDRRGIIWLGTEGGGLNRFDRRKFKRYVKEPDNPGSLTSSDIRALAQDKNGKLWIGTYGGGLNVFNPKTEKFTAFVKQKDQQNGLSSNIIFCLHFDKSGILWIGTSEGLNKYDIEKNEFTHYTMNDGLPNNLIYGILHDGKGNLWLSTNKGLSRFNIETGKFNNYDRKDGLQSNEFIPGAYSMSKNGEMLFGGINGYNSFFPASVKDNQHVPQVVITDFKLFNKPVTFRTPESPLSKDISETTEITLSHEHAVFSFDFVALNFANAEKNQYAYKMENFDPDWNYVGNRTYAKYTNLAPGEYIFRVKASNNDGIWNEEGTAIKIKILPPLWETWWFKVLAFVLFIFLGFLLYKIRVKRIEYKKEMLEKEVALRTAQVVSQRDELEKKKKALEKKKKEIEKQNYLLGEKTEEILAQRNNIEEKNKQLEKAWDEVLKANNELKMVNVNLEEKVEERTVKLRDAIKELMKSNQELDTFLYRASHDLKGPITRLLGLTQLAKLDNKKSKDIDYINIIELSSIDMNKTLNKLINIHSINTKPVNNEIVDIHALFDQIMKPYKSQIEESKIKIELNFDKSSSFVCDESLLKIIIENLLENAITFKGTVKPRVIISLASNDKKIVMKMEDNGLGIDNEYKSKIFQMFFRGSEISQGNGLGLYLVKKAIDKLEGKIEVDSEEGKFTSFSVSIPKRKAQPKVPAHIV</sequence>
<reference evidence="8" key="1">
    <citation type="submission" date="2023-06" db="EMBL/GenBank/DDBJ databases">
        <title>Genomic of Agaribacillus aureum.</title>
        <authorList>
            <person name="Wang G."/>
        </authorList>
    </citation>
    <scope>NUCLEOTIDE SEQUENCE</scope>
    <source>
        <strain evidence="8">BMA12</strain>
    </source>
</reference>
<dbReference type="InterPro" id="IPR013783">
    <property type="entry name" value="Ig-like_fold"/>
</dbReference>
<dbReference type="Gene3D" id="2.60.40.10">
    <property type="entry name" value="Immunoglobulins"/>
    <property type="match status" value="1"/>
</dbReference>
<keyword evidence="6" id="KW-0472">Membrane</keyword>
<dbReference type="PANTHER" id="PTHR43547">
    <property type="entry name" value="TWO-COMPONENT HISTIDINE KINASE"/>
    <property type="match status" value="1"/>
</dbReference>
<evidence type="ECO:0000256" key="2">
    <source>
        <dbReference type="ARBA" id="ARBA00012438"/>
    </source>
</evidence>
<comment type="catalytic activity">
    <reaction evidence="1">
        <text>ATP + protein L-histidine = ADP + protein N-phospho-L-histidine.</text>
        <dbReference type="EC" id="2.7.13.3"/>
    </reaction>
</comment>
<keyword evidence="9" id="KW-1185">Reference proteome</keyword>
<dbReference type="InterPro" id="IPR036890">
    <property type="entry name" value="HATPase_C_sf"/>
</dbReference>
<dbReference type="SMART" id="SM00387">
    <property type="entry name" value="HATPase_c"/>
    <property type="match status" value="1"/>
</dbReference>
<dbReference type="CDD" id="cd00082">
    <property type="entry name" value="HisKA"/>
    <property type="match status" value="1"/>
</dbReference>
<evidence type="ECO:0000256" key="5">
    <source>
        <dbReference type="SAM" id="MobiDB-lite"/>
    </source>
</evidence>
<dbReference type="SUPFAM" id="SSF63829">
    <property type="entry name" value="Calcium-dependent phosphotriesterase"/>
    <property type="match status" value="4"/>
</dbReference>
<dbReference type="PROSITE" id="PS50109">
    <property type="entry name" value="HIS_KIN"/>
    <property type="match status" value="1"/>
</dbReference>
<dbReference type="SUPFAM" id="SSF55874">
    <property type="entry name" value="ATPase domain of HSP90 chaperone/DNA topoisomerase II/histidine kinase"/>
    <property type="match status" value="1"/>
</dbReference>
<dbReference type="SUPFAM" id="SSF47384">
    <property type="entry name" value="Homodimeric domain of signal transducing histidine kinase"/>
    <property type="match status" value="1"/>
</dbReference>
<comment type="caution">
    <text evidence="8">The sequence shown here is derived from an EMBL/GenBank/DDBJ whole genome shotgun (WGS) entry which is preliminary data.</text>
</comment>
<protein>
    <recommendedName>
        <fullName evidence="2">histidine kinase</fullName>
        <ecNumber evidence="2">2.7.13.3</ecNumber>
    </recommendedName>
</protein>
<keyword evidence="6" id="KW-0812">Transmembrane</keyword>
<dbReference type="EC" id="2.7.13.3" evidence="2"/>
<dbReference type="Pfam" id="PF07495">
    <property type="entry name" value="Y_Y_Y"/>
    <property type="match status" value="1"/>
</dbReference>
<evidence type="ECO:0000256" key="4">
    <source>
        <dbReference type="SAM" id="Coils"/>
    </source>
</evidence>
<dbReference type="InterPro" id="IPR011110">
    <property type="entry name" value="Reg_prop"/>
</dbReference>
<keyword evidence="4" id="KW-0175">Coiled coil</keyword>
<dbReference type="Pfam" id="PF02518">
    <property type="entry name" value="HATPase_c"/>
    <property type="match status" value="1"/>
</dbReference>
<evidence type="ECO:0000256" key="1">
    <source>
        <dbReference type="ARBA" id="ARBA00000085"/>
    </source>
</evidence>
<evidence type="ECO:0000256" key="6">
    <source>
        <dbReference type="SAM" id="Phobius"/>
    </source>
</evidence>
<dbReference type="Pfam" id="PF07494">
    <property type="entry name" value="Reg_prop"/>
    <property type="match status" value="11"/>
</dbReference>
<dbReference type="Gene3D" id="2.130.10.10">
    <property type="entry name" value="YVTN repeat-like/Quinoprotein amine dehydrogenase"/>
    <property type="match status" value="5"/>
</dbReference>